<feature type="region of interest" description="Disordered" evidence="8">
    <location>
        <begin position="1077"/>
        <end position="1100"/>
    </location>
</feature>
<keyword evidence="4" id="KW-0347">Helicase</keyword>
<evidence type="ECO:0000256" key="7">
    <source>
        <dbReference type="PROSITE-ProRule" id="PRU00552"/>
    </source>
</evidence>
<dbReference type="eggNOG" id="KOG0334">
    <property type="taxonomic scope" value="Eukaryota"/>
</dbReference>
<feature type="compositionally biased region" description="Basic and acidic residues" evidence="8">
    <location>
        <begin position="1"/>
        <end position="14"/>
    </location>
</feature>
<feature type="compositionally biased region" description="Low complexity" evidence="8">
    <location>
        <begin position="225"/>
        <end position="240"/>
    </location>
</feature>
<dbReference type="EC" id="3.6.4.13" evidence="1"/>
<dbReference type="KEGG" id="cvr:CHLNCDRAFT_137938"/>
<dbReference type="EMBL" id="GL433836">
    <property type="protein sequence ID" value="EFN59126.1"/>
    <property type="molecule type" value="Genomic_DNA"/>
</dbReference>
<feature type="compositionally biased region" description="Basic residues" evidence="8">
    <location>
        <begin position="41"/>
        <end position="60"/>
    </location>
</feature>
<dbReference type="InterPro" id="IPR014001">
    <property type="entry name" value="Helicase_ATP-bd"/>
</dbReference>
<dbReference type="FunCoup" id="E1Z4W2">
    <property type="interactions" value="1651"/>
</dbReference>
<organism evidence="13">
    <name type="scientific">Chlorella variabilis</name>
    <name type="common">Green alga</name>
    <dbReference type="NCBI Taxonomy" id="554065"/>
    <lineage>
        <taxon>Eukaryota</taxon>
        <taxon>Viridiplantae</taxon>
        <taxon>Chlorophyta</taxon>
        <taxon>core chlorophytes</taxon>
        <taxon>Trebouxiophyceae</taxon>
        <taxon>Chlorellales</taxon>
        <taxon>Chlorellaceae</taxon>
        <taxon>Chlorella clade</taxon>
        <taxon>Chlorella</taxon>
    </lineage>
</organism>
<feature type="compositionally biased region" description="Low complexity" evidence="8">
    <location>
        <begin position="167"/>
        <end position="193"/>
    </location>
</feature>
<feature type="region of interest" description="Disordered" evidence="8">
    <location>
        <begin position="1"/>
        <end position="375"/>
    </location>
</feature>
<keyword evidence="13" id="KW-1185">Reference proteome</keyword>
<dbReference type="Pfam" id="PF00270">
    <property type="entry name" value="DEAD"/>
    <property type="match status" value="1"/>
</dbReference>
<feature type="domain" description="Helicase ATP-binding" evidence="9">
    <location>
        <begin position="498"/>
        <end position="686"/>
    </location>
</feature>
<feature type="short sequence motif" description="Q motif" evidence="7">
    <location>
        <begin position="446"/>
        <end position="474"/>
    </location>
</feature>
<dbReference type="GO" id="GO:0003676">
    <property type="term" value="F:nucleic acid binding"/>
    <property type="evidence" value="ECO:0007669"/>
    <property type="project" value="InterPro"/>
</dbReference>
<evidence type="ECO:0000256" key="1">
    <source>
        <dbReference type="ARBA" id="ARBA00012552"/>
    </source>
</evidence>
<feature type="compositionally biased region" description="Pro residues" evidence="8">
    <location>
        <begin position="1085"/>
        <end position="1099"/>
    </location>
</feature>
<evidence type="ECO:0000313" key="12">
    <source>
        <dbReference type="EMBL" id="EFN59126.1"/>
    </source>
</evidence>
<dbReference type="RefSeq" id="XP_005851228.1">
    <property type="nucleotide sequence ID" value="XM_005851166.1"/>
</dbReference>
<dbReference type="InParanoid" id="E1Z4W2"/>
<dbReference type="InterPro" id="IPR014014">
    <property type="entry name" value="RNA_helicase_DEAD_Q_motif"/>
</dbReference>
<dbReference type="PROSITE" id="PS51192">
    <property type="entry name" value="HELICASE_ATP_BIND_1"/>
    <property type="match status" value="1"/>
</dbReference>
<dbReference type="OMA" id="NAEMSME"/>
<dbReference type="CDD" id="cd18787">
    <property type="entry name" value="SF2_C_DEAD"/>
    <property type="match status" value="1"/>
</dbReference>
<gene>
    <name evidence="12" type="ORF">CHLNCDRAFT_137938</name>
</gene>
<dbReference type="PROSITE" id="PS51195">
    <property type="entry name" value="Q_MOTIF"/>
    <property type="match status" value="1"/>
</dbReference>
<keyword evidence="3" id="KW-0378">Hydrolase</keyword>
<dbReference type="InterPro" id="IPR056149">
    <property type="entry name" value="PRP5/DDX46/KHDC4_KH"/>
</dbReference>
<dbReference type="SMART" id="SM00490">
    <property type="entry name" value="HELICc"/>
    <property type="match status" value="1"/>
</dbReference>
<feature type="compositionally biased region" description="Low complexity" evidence="8">
    <location>
        <begin position="87"/>
        <end position="111"/>
    </location>
</feature>
<feature type="compositionally biased region" description="Low complexity" evidence="8">
    <location>
        <begin position="308"/>
        <end position="344"/>
    </location>
</feature>
<dbReference type="STRING" id="554065.E1Z4W2"/>
<dbReference type="PROSITE" id="PS51194">
    <property type="entry name" value="HELICASE_CTER"/>
    <property type="match status" value="1"/>
</dbReference>
<dbReference type="InterPro" id="IPR027417">
    <property type="entry name" value="P-loop_NTPase"/>
</dbReference>
<dbReference type="InterPro" id="IPR011545">
    <property type="entry name" value="DEAD/DEAH_box_helicase_dom"/>
</dbReference>
<feature type="compositionally biased region" description="Basic and acidic residues" evidence="8">
    <location>
        <begin position="125"/>
        <end position="148"/>
    </location>
</feature>
<dbReference type="GO" id="GO:0016787">
    <property type="term" value="F:hydrolase activity"/>
    <property type="evidence" value="ECO:0007669"/>
    <property type="project" value="UniProtKB-KW"/>
</dbReference>
<feature type="compositionally biased region" description="Basic and acidic residues" evidence="8">
    <location>
        <begin position="61"/>
        <end position="77"/>
    </location>
</feature>
<evidence type="ECO:0000256" key="3">
    <source>
        <dbReference type="ARBA" id="ARBA00022801"/>
    </source>
</evidence>
<dbReference type="SUPFAM" id="SSF52540">
    <property type="entry name" value="P-loop containing nucleoside triphosphate hydrolases"/>
    <property type="match status" value="1"/>
</dbReference>
<comment type="similarity">
    <text evidence="6">Belongs to the DEAD box helicase family. DDX46/PRP5 subfamily.</text>
</comment>
<evidence type="ECO:0000256" key="5">
    <source>
        <dbReference type="ARBA" id="ARBA00022840"/>
    </source>
</evidence>
<dbReference type="SMART" id="SM00487">
    <property type="entry name" value="DEXDc"/>
    <property type="match status" value="1"/>
</dbReference>
<dbReference type="Pfam" id="PF23469">
    <property type="entry name" value="KH_12"/>
    <property type="match status" value="1"/>
</dbReference>
<dbReference type="PROSITE" id="PS00039">
    <property type="entry name" value="DEAD_ATP_HELICASE"/>
    <property type="match status" value="1"/>
</dbReference>
<evidence type="ECO:0000256" key="6">
    <source>
        <dbReference type="ARBA" id="ARBA00038511"/>
    </source>
</evidence>
<dbReference type="Proteomes" id="UP000008141">
    <property type="component" value="Unassembled WGS sequence"/>
</dbReference>
<dbReference type="Gene3D" id="3.40.50.300">
    <property type="entry name" value="P-loop containing nucleotide triphosphate hydrolases"/>
    <property type="match status" value="2"/>
</dbReference>
<dbReference type="FunFam" id="3.40.50.300:FF:000079">
    <property type="entry name" value="probable ATP-dependent RNA helicase DDX17"/>
    <property type="match status" value="1"/>
</dbReference>
<accession>E1Z4W2</accession>
<name>E1Z4W2_CHLVA</name>
<feature type="compositionally biased region" description="Polar residues" evidence="8">
    <location>
        <begin position="289"/>
        <end position="303"/>
    </location>
</feature>
<dbReference type="Pfam" id="PF00271">
    <property type="entry name" value="Helicase_C"/>
    <property type="match status" value="1"/>
</dbReference>
<proteinExistence type="inferred from homology"/>
<evidence type="ECO:0000259" key="11">
    <source>
        <dbReference type="PROSITE" id="PS51195"/>
    </source>
</evidence>
<dbReference type="InterPro" id="IPR001650">
    <property type="entry name" value="Helicase_C-like"/>
</dbReference>
<evidence type="ECO:0000259" key="9">
    <source>
        <dbReference type="PROSITE" id="PS51192"/>
    </source>
</evidence>
<dbReference type="OrthoDB" id="196131at2759"/>
<dbReference type="CDD" id="cd17953">
    <property type="entry name" value="DEADc_DDX46"/>
    <property type="match status" value="1"/>
</dbReference>
<dbReference type="GO" id="GO:0003724">
    <property type="term" value="F:RNA helicase activity"/>
    <property type="evidence" value="ECO:0007669"/>
    <property type="project" value="UniProtKB-EC"/>
</dbReference>
<evidence type="ECO:0000256" key="2">
    <source>
        <dbReference type="ARBA" id="ARBA00022741"/>
    </source>
</evidence>
<keyword evidence="5" id="KW-0067">ATP-binding</keyword>
<feature type="domain" description="Helicase C-terminal" evidence="10">
    <location>
        <begin position="697"/>
        <end position="853"/>
    </location>
</feature>
<feature type="compositionally biased region" description="Acidic residues" evidence="8">
    <location>
        <begin position="355"/>
        <end position="375"/>
    </location>
</feature>
<evidence type="ECO:0000256" key="4">
    <source>
        <dbReference type="ARBA" id="ARBA00022806"/>
    </source>
</evidence>
<sequence>MGSPHERSRRDDREHKHKSSRDRDRSRSRDRRRSGRDDKERRRRSRSRSRSRSRDRHQKRDRSAERDASRKRSRPEESLPSAEASGQPAQQFVQQAQPMMAAPAQLGAMPASTLEAARLQALAGHDAEEQRRREREAEQVKLDAEMEKRRKRIQAWQEQRRKEEEAAAAAEAAAKAAAQPDAAEAGAAAKQKAWTLEDESSDEDEGQAGVAAAADGDGDVEMPDAGGAAAPPAPAPAAAAAEEEEEVDPLDAFMQANVLPAVKQQEASAAAPAAAAEEEEEVDPLDAFMQSNVLPAVQQQDTGASAEPGAAAKQDAGGKAAAPAPVAAAAAPAAANGEASSQPARPRRRSRYDTDSSEEEPDSSAEEEEESEDEAEWMRKLIAGKLSKGEKLVAVDHAAIQYPPFRRNFYIEVPELARMSGEEVEEYRKQLDGVKVRGKDVPKPVRNWNQCGLSTRILEVLKKGGFEQPLSIQAQALPGAWLGCRGRCSLAAAPWPACSLIMSGRDCIGIAKTGSGKTLAFVLPMMRHVKDQPALANGDGPVALAMAPTRELVTQASVLGWWWLMIGKEVKRFAKVVGLTCVCVYGGTGVANQITELKRGTEIVVCTPGRMIDILVTSGGRITNLRRVTYLVLDEADRMFDMGFEPQIMRIVQNIRPDRQTVMFSATFPRQVEVLARQVLHNPVEIQVGGRSVVNKDITQFIEIRPEDDRFLRLLEILGEWYERGKLLIFVSSQDRCDTLFRDLLRAGLHGGKDQSDRESTIVDYKANVCNILVATSVAARGLDVKDLVLVVNYDVPNHHEDYVHRVGRTGRAGAKGSAITFIGPDEEQYAPDLVKALKESGAPIPQDLAAMAEAFGKKRREGKAQLHSSGFGGSGFKFDASEDNAVKAYKKSVVKQTLKAQGEEGEESESEDDGEIREVLGGKQAAVPTPPPPSAAEAQAQLLQQQLLKQQAAAAAAAPAGAPPPVNPLQQIGITEEQLAAMPPEVQARVKAAQALASKLASQGPPAAPLVPPPVPQIPAGGITALSALAAAWQPGMPLPGTVPGAMLPGAVPAAAAQPAAVAAAAATSSVTSTAAGATWQPAAQPPPPPGSPPPPENPILAAAQAAARRLGKEAGIPTTAYVSQQQQQQMAPGMAGMAGMVGMQQQQMGMPGVLAPGSVPQLPPSLAAQMLPPGGGPMQLPMQLPMQPPALPGAVPQLPPSLAAQMLPPGGGMMQLPMQPPGLPGGVAGQVAQPPVPTPSKHFETELEINDFPQHARWKVTHRETIRDMGELGAAVIVKGKYYKLGTAPGPLDERKLYLHIEGPTAEVVKRAKQEIKRLLEEFTEKAMRRETPAAGRYSVV</sequence>
<feature type="compositionally biased region" description="Acidic residues" evidence="8">
    <location>
        <begin position="196"/>
        <end position="206"/>
    </location>
</feature>
<reference evidence="12 13" key="1">
    <citation type="journal article" date="2010" name="Plant Cell">
        <title>The Chlorella variabilis NC64A genome reveals adaptation to photosymbiosis, coevolution with viruses, and cryptic sex.</title>
        <authorList>
            <person name="Blanc G."/>
            <person name="Duncan G."/>
            <person name="Agarkova I."/>
            <person name="Borodovsky M."/>
            <person name="Gurnon J."/>
            <person name="Kuo A."/>
            <person name="Lindquist E."/>
            <person name="Lucas S."/>
            <person name="Pangilinan J."/>
            <person name="Polle J."/>
            <person name="Salamov A."/>
            <person name="Terry A."/>
            <person name="Yamada T."/>
            <person name="Dunigan D.D."/>
            <person name="Grigoriev I.V."/>
            <person name="Claverie J.M."/>
            <person name="Van Etten J.L."/>
        </authorList>
    </citation>
    <scope>NUCLEOTIDE SEQUENCE [LARGE SCALE GENOMIC DNA]</scope>
    <source>
        <strain evidence="12 13">NC64A</strain>
    </source>
</reference>
<evidence type="ECO:0000256" key="8">
    <source>
        <dbReference type="SAM" id="MobiDB-lite"/>
    </source>
</evidence>
<dbReference type="GeneID" id="17358511"/>
<keyword evidence="2" id="KW-0547">Nucleotide-binding</keyword>
<feature type="compositionally biased region" description="Low complexity" evidence="8">
    <location>
        <begin position="266"/>
        <end position="275"/>
    </location>
</feature>
<feature type="domain" description="DEAD-box RNA helicase Q" evidence="11">
    <location>
        <begin position="446"/>
        <end position="474"/>
    </location>
</feature>
<dbReference type="CDD" id="cd22475">
    <property type="entry name" value="KH-I_AtRH42_like"/>
    <property type="match status" value="1"/>
</dbReference>
<evidence type="ECO:0000313" key="13">
    <source>
        <dbReference type="Proteomes" id="UP000008141"/>
    </source>
</evidence>
<dbReference type="GO" id="GO:0005524">
    <property type="term" value="F:ATP binding"/>
    <property type="evidence" value="ECO:0007669"/>
    <property type="project" value="UniProtKB-KW"/>
</dbReference>
<dbReference type="PANTHER" id="PTHR47958">
    <property type="entry name" value="ATP-DEPENDENT RNA HELICASE DBP3"/>
    <property type="match status" value="1"/>
</dbReference>
<protein>
    <recommendedName>
        <fullName evidence="1">RNA helicase</fullName>
        <ecNumber evidence="1">3.6.4.13</ecNumber>
    </recommendedName>
</protein>
<dbReference type="InterPro" id="IPR000629">
    <property type="entry name" value="RNA-helicase_DEAD-box_CS"/>
</dbReference>
<evidence type="ECO:0000259" key="10">
    <source>
        <dbReference type="PROSITE" id="PS51194"/>
    </source>
</evidence>